<dbReference type="Proteomes" id="UP000886124">
    <property type="component" value="Unassembled WGS sequence"/>
</dbReference>
<evidence type="ECO:0000313" key="2">
    <source>
        <dbReference type="EMBL" id="HHJ53450.1"/>
    </source>
</evidence>
<dbReference type="Pfam" id="PF10135">
    <property type="entry name" value="Rod-binding"/>
    <property type="match status" value="1"/>
</dbReference>
<dbReference type="EMBL" id="DROD01000614">
    <property type="protein sequence ID" value="HHJ53450.1"/>
    <property type="molecule type" value="Genomic_DNA"/>
</dbReference>
<feature type="domain" description="Flagellar protein FlgJ N-terminal" evidence="1">
    <location>
        <begin position="6"/>
        <end position="48"/>
    </location>
</feature>
<dbReference type="InterPro" id="IPR019301">
    <property type="entry name" value="Flagellar_prot_FlgJ_N"/>
</dbReference>
<protein>
    <recommendedName>
        <fullName evidence="1">Flagellar protein FlgJ N-terminal domain-containing protein</fullName>
    </recommendedName>
</protein>
<dbReference type="AlphaFoldDB" id="A0A7V5PRL1"/>
<comment type="caution">
    <text evidence="2">The sequence shown here is derived from an EMBL/GenBank/DDBJ whole genome shotgun (WGS) entry which is preliminary data.</text>
</comment>
<reference evidence="2" key="1">
    <citation type="journal article" date="2020" name="mSystems">
        <title>Genome- and Community-Level Interaction Insights into Carbon Utilization and Element Cycling Functions of Hydrothermarchaeota in Hydrothermal Sediment.</title>
        <authorList>
            <person name="Zhou Z."/>
            <person name="Liu Y."/>
            <person name="Xu W."/>
            <person name="Pan J."/>
            <person name="Luo Z.H."/>
            <person name="Li M."/>
        </authorList>
    </citation>
    <scope>NUCLEOTIDE SEQUENCE [LARGE SCALE GENOMIC DNA]</scope>
    <source>
        <strain evidence="2">HyVt-527</strain>
    </source>
</reference>
<proteinExistence type="predicted"/>
<organism evidence="2">
    <name type="scientific">Caldithrix abyssi</name>
    <dbReference type="NCBI Taxonomy" id="187145"/>
    <lineage>
        <taxon>Bacteria</taxon>
        <taxon>Pseudomonadati</taxon>
        <taxon>Calditrichota</taxon>
        <taxon>Calditrichia</taxon>
        <taxon>Calditrichales</taxon>
        <taxon>Calditrichaceae</taxon>
        <taxon>Caldithrix</taxon>
    </lineage>
</organism>
<evidence type="ECO:0000259" key="1">
    <source>
        <dbReference type="Pfam" id="PF10135"/>
    </source>
</evidence>
<gene>
    <name evidence="2" type="ORF">ENJ89_09675</name>
</gene>
<accession>A0A7V5PRL1</accession>
<sequence length="80" mass="9085">MSFVLKAMEKTIPREKEQNNLATMMFSSVMGKEMAEQGGFGLADYLYQRLSEKDLTAIERLKGQMTGDARFDVDIKNNSE</sequence>
<name>A0A7V5PRL1_CALAY</name>